<accession>A0ABS1MBL8</accession>
<comment type="caution">
    <text evidence="2">The sequence shown here is derived from an EMBL/GenBank/DDBJ whole genome shotgun (WGS) entry which is preliminary data.</text>
</comment>
<dbReference type="PROSITE" id="PS50943">
    <property type="entry name" value="HTH_CROC1"/>
    <property type="match status" value="1"/>
</dbReference>
<evidence type="ECO:0000313" key="3">
    <source>
        <dbReference type="Proteomes" id="UP000602198"/>
    </source>
</evidence>
<dbReference type="PANTHER" id="PTHR35010:SF2">
    <property type="entry name" value="BLL4672 PROTEIN"/>
    <property type="match status" value="1"/>
</dbReference>
<dbReference type="Proteomes" id="UP000602198">
    <property type="component" value="Unassembled WGS sequence"/>
</dbReference>
<dbReference type="SMART" id="SM00530">
    <property type="entry name" value="HTH_XRE"/>
    <property type="match status" value="1"/>
</dbReference>
<dbReference type="PANTHER" id="PTHR35010">
    <property type="entry name" value="BLL4672 PROTEIN-RELATED"/>
    <property type="match status" value="1"/>
</dbReference>
<name>A0ABS1MBL8_9NOCA</name>
<dbReference type="InterPro" id="IPR041413">
    <property type="entry name" value="MLTR_LBD"/>
</dbReference>
<dbReference type="EMBL" id="JAERRJ010000010">
    <property type="protein sequence ID" value="MBL1078050.1"/>
    <property type="molecule type" value="Genomic_DNA"/>
</dbReference>
<protein>
    <submittedName>
        <fullName evidence="2">Helix-turn-helix domain-containing protein</fullName>
    </submittedName>
</protein>
<dbReference type="Pfam" id="PF17765">
    <property type="entry name" value="MLTR_LBD"/>
    <property type="match status" value="1"/>
</dbReference>
<dbReference type="Pfam" id="PF13560">
    <property type="entry name" value="HTH_31"/>
    <property type="match status" value="1"/>
</dbReference>
<evidence type="ECO:0000313" key="2">
    <source>
        <dbReference type="EMBL" id="MBL1078050.1"/>
    </source>
</evidence>
<dbReference type="SUPFAM" id="SSF47413">
    <property type="entry name" value="lambda repressor-like DNA-binding domains"/>
    <property type="match status" value="1"/>
</dbReference>
<keyword evidence="3" id="KW-1185">Reference proteome</keyword>
<feature type="domain" description="HTH cro/C1-type" evidence="1">
    <location>
        <begin position="19"/>
        <end position="68"/>
    </location>
</feature>
<sequence>MERCIDTKAPELPTLGGMLRRLRSDRRLSREKLGFAAGVSASYITHLEGGKRDRPAPAIMDALMRCLNHARPMTPTERRHLMNMADLFDDELPSPDELRAELTEGMLAALTLHEPNPVAYIGTRWYVLACNQSFADTFPGIAEDGNLLRWLFTNPNAKLLLDDWEHETDLVVAAIRGWLGKHSRAGWLPGLLDEFCAYPDFRRKWDRGEVTFIWERRAEHRCPTTGKLERIHFKTFHATSEGHSDHIHFIMGTRLT</sequence>
<evidence type="ECO:0000259" key="1">
    <source>
        <dbReference type="PROSITE" id="PS50943"/>
    </source>
</evidence>
<dbReference type="Gene3D" id="1.10.260.40">
    <property type="entry name" value="lambda repressor-like DNA-binding domains"/>
    <property type="match status" value="1"/>
</dbReference>
<organism evidence="2 3">
    <name type="scientific">Nocardia acididurans</name>
    <dbReference type="NCBI Taxonomy" id="2802282"/>
    <lineage>
        <taxon>Bacteria</taxon>
        <taxon>Bacillati</taxon>
        <taxon>Actinomycetota</taxon>
        <taxon>Actinomycetes</taxon>
        <taxon>Mycobacteriales</taxon>
        <taxon>Nocardiaceae</taxon>
        <taxon>Nocardia</taxon>
    </lineage>
</organism>
<dbReference type="Gene3D" id="3.30.450.180">
    <property type="match status" value="1"/>
</dbReference>
<proteinExistence type="predicted"/>
<dbReference type="InterPro" id="IPR001387">
    <property type="entry name" value="Cro/C1-type_HTH"/>
</dbReference>
<dbReference type="InterPro" id="IPR010982">
    <property type="entry name" value="Lambda_DNA-bd_dom_sf"/>
</dbReference>
<gene>
    <name evidence="2" type="ORF">JK358_26960</name>
</gene>
<dbReference type="RefSeq" id="WP_201952415.1">
    <property type="nucleotide sequence ID" value="NZ_JAERRJ010000010.1"/>
</dbReference>
<reference evidence="2 3" key="1">
    <citation type="submission" date="2021-01" db="EMBL/GenBank/DDBJ databases">
        <title>WGS of actinomycetes isolated from Thailand.</title>
        <authorList>
            <person name="Thawai C."/>
        </authorList>
    </citation>
    <scope>NUCLEOTIDE SEQUENCE [LARGE SCALE GENOMIC DNA]</scope>
    <source>
        <strain evidence="2 3">LPG 2</strain>
    </source>
</reference>